<dbReference type="InterPro" id="IPR024607">
    <property type="entry name" value="Sulfatase_CS"/>
</dbReference>
<dbReference type="SUPFAM" id="SSF53649">
    <property type="entry name" value="Alkaline phosphatase-like"/>
    <property type="match status" value="1"/>
</dbReference>
<evidence type="ECO:0000313" key="9">
    <source>
        <dbReference type="EMBL" id="MBK1879666.1"/>
    </source>
</evidence>
<keyword evidence="4 7" id="KW-0732">Signal</keyword>
<dbReference type="GO" id="GO:0046872">
    <property type="term" value="F:metal ion binding"/>
    <property type="evidence" value="ECO:0007669"/>
    <property type="project" value="UniProtKB-KW"/>
</dbReference>
<evidence type="ECO:0000256" key="6">
    <source>
        <dbReference type="ARBA" id="ARBA00022837"/>
    </source>
</evidence>
<evidence type="ECO:0000256" key="4">
    <source>
        <dbReference type="ARBA" id="ARBA00022729"/>
    </source>
</evidence>
<feature type="domain" description="Sulfatase N-terminal" evidence="8">
    <location>
        <begin position="29"/>
        <end position="397"/>
    </location>
</feature>
<keyword evidence="3" id="KW-0479">Metal-binding</keyword>
<dbReference type="Pfam" id="PF00884">
    <property type="entry name" value="Sulfatase"/>
    <property type="match status" value="1"/>
</dbReference>
<dbReference type="PANTHER" id="PTHR45953">
    <property type="entry name" value="IDURONATE 2-SULFATASE"/>
    <property type="match status" value="1"/>
</dbReference>
<reference evidence="9" key="1">
    <citation type="submission" date="2021-01" db="EMBL/GenBank/DDBJ databases">
        <title>Modified the classification status of verrucomicrobia.</title>
        <authorList>
            <person name="Feng X."/>
        </authorList>
    </citation>
    <scope>NUCLEOTIDE SEQUENCE</scope>
    <source>
        <strain evidence="9">KCTC 13126</strain>
    </source>
</reference>
<dbReference type="InterPro" id="IPR035874">
    <property type="entry name" value="IDS"/>
</dbReference>
<keyword evidence="5" id="KW-0378">Hydrolase</keyword>
<evidence type="ECO:0000259" key="8">
    <source>
        <dbReference type="Pfam" id="PF00884"/>
    </source>
</evidence>
<dbReference type="GO" id="GO:0004423">
    <property type="term" value="F:iduronate-2-sulfatase activity"/>
    <property type="evidence" value="ECO:0007669"/>
    <property type="project" value="InterPro"/>
</dbReference>
<name>A0A934VN85_9BACT</name>
<dbReference type="Proteomes" id="UP000617628">
    <property type="component" value="Unassembled WGS sequence"/>
</dbReference>
<evidence type="ECO:0000256" key="7">
    <source>
        <dbReference type="SAM" id="SignalP"/>
    </source>
</evidence>
<sequence length="549" mass="61585">MLKKTILTLTVLLASGLAPTSNAEAANKPNVLFIAIDDLRPELGCYGSPVAISPNLDKLADNCLLFNRAYCQEAICGPSRASLMAGARPDSIGVVENRAKLRESSPDILTLSQHFIANGYEAVQVGKIYHNLDHSDREFSWSRDPAVKRVTVGKPFHPYALPENRKIQQHNKKVLEAKYGVGIAKTGLVQGPAYEGADVEDHQYRDGYNALVAIETMKDMVEKNPEKPFFLGMGFYKPHLDLIAPKKYWDMYDPKDIPLAEQTKGPKDGAAMGLHASFEMRVRDGIPKAGDFDEELSRTLKHAYLACVSYIDAQIGLVIEGLEELGLRDNTIIIVWGDHGWHLGDMGVWCKATNYEISTRVPMMIWTPNMPAGSRGKTTDALVELVDIYPTLCELAGLELPNHLEGTSFVPLLDDPDREWEGAAFSQFPNPALREWAANPLSHGMRETFFGPLIEEVEDRIVAQQGDRWDRDLYENHLMGYTMRTDRYRLVLWKDVRNPEADPIDVELYDYKLDGEMEKVNIASKRPKLVKKLIKQFDAGWEGNQPPSS</sequence>
<evidence type="ECO:0000256" key="3">
    <source>
        <dbReference type="ARBA" id="ARBA00022723"/>
    </source>
</evidence>
<dbReference type="RefSeq" id="WP_200357880.1">
    <property type="nucleotide sequence ID" value="NZ_JAENIL010000054.1"/>
</dbReference>
<dbReference type="CDD" id="cd16030">
    <property type="entry name" value="iduronate-2-sulfatase"/>
    <property type="match status" value="1"/>
</dbReference>
<dbReference type="Gene3D" id="3.40.720.10">
    <property type="entry name" value="Alkaline Phosphatase, subunit A"/>
    <property type="match status" value="1"/>
</dbReference>
<comment type="caution">
    <text evidence="9">The sequence shown here is derived from an EMBL/GenBank/DDBJ whole genome shotgun (WGS) entry which is preliminary data.</text>
</comment>
<comment type="similarity">
    <text evidence="2">Belongs to the sulfatase family.</text>
</comment>
<dbReference type="GO" id="GO:0005737">
    <property type="term" value="C:cytoplasm"/>
    <property type="evidence" value="ECO:0007669"/>
    <property type="project" value="TreeGrafter"/>
</dbReference>
<dbReference type="EMBL" id="JAENIL010000054">
    <property type="protein sequence ID" value="MBK1879666.1"/>
    <property type="molecule type" value="Genomic_DNA"/>
</dbReference>
<dbReference type="InterPro" id="IPR000917">
    <property type="entry name" value="Sulfatase_N"/>
</dbReference>
<gene>
    <name evidence="9" type="ORF">JIN87_22465</name>
</gene>
<dbReference type="InterPro" id="IPR017850">
    <property type="entry name" value="Alkaline_phosphatase_core_sf"/>
</dbReference>
<keyword evidence="6" id="KW-0106">Calcium</keyword>
<dbReference type="PROSITE" id="PS00523">
    <property type="entry name" value="SULFATASE_1"/>
    <property type="match status" value="1"/>
</dbReference>
<evidence type="ECO:0000256" key="2">
    <source>
        <dbReference type="ARBA" id="ARBA00008779"/>
    </source>
</evidence>
<accession>A0A934VN85</accession>
<proteinExistence type="inferred from homology"/>
<keyword evidence="10" id="KW-1185">Reference proteome</keyword>
<protein>
    <submittedName>
        <fullName evidence="9">Sulfatase</fullName>
    </submittedName>
</protein>
<evidence type="ECO:0000313" key="10">
    <source>
        <dbReference type="Proteomes" id="UP000617628"/>
    </source>
</evidence>
<comment type="cofactor">
    <cofactor evidence="1">
        <name>Ca(2+)</name>
        <dbReference type="ChEBI" id="CHEBI:29108"/>
    </cofactor>
</comment>
<organism evidence="9 10">
    <name type="scientific">Pelagicoccus mobilis</name>
    <dbReference type="NCBI Taxonomy" id="415221"/>
    <lineage>
        <taxon>Bacteria</taxon>
        <taxon>Pseudomonadati</taxon>
        <taxon>Verrucomicrobiota</taxon>
        <taxon>Opitutia</taxon>
        <taxon>Puniceicoccales</taxon>
        <taxon>Pelagicoccaceae</taxon>
        <taxon>Pelagicoccus</taxon>
    </lineage>
</organism>
<dbReference type="AlphaFoldDB" id="A0A934VN85"/>
<evidence type="ECO:0000256" key="1">
    <source>
        <dbReference type="ARBA" id="ARBA00001913"/>
    </source>
</evidence>
<feature type="signal peptide" evidence="7">
    <location>
        <begin position="1"/>
        <end position="25"/>
    </location>
</feature>
<dbReference type="PANTHER" id="PTHR45953:SF1">
    <property type="entry name" value="IDURONATE 2-SULFATASE"/>
    <property type="match status" value="1"/>
</dbReference>
<evidence type="ECO:0000256" key="5">
    <source>
        <dbReference type="ARBA" id="ARBA00022801"/>
    </source>
</evidence>
<feature type="chain" id="PRO_5037596652" evidence="7">
    <location>
        <begin position="26"/>
        <end position="549"/>
    </location>
</feature>